<keyword evidence="5" id="KW-0663">Pyridoxal phosphate</keyword>
<proteinExistence type="inferred from homology"/>
<dbReference type="PANTHER" id="PTHR46383">
    <property type="entry name" value="ASPARTATE AMINOTRANSFERASE"/>
    <property type="match status" value="1"/>
</dbReference>
<dbReference type="EMBL" id="NBTM02000001">
    <property type="protein sequence ID" value="PNL91309.1"/>
    <property type="molecule type" value="Genomic_DNA"/>
</dbReference>
<evidence type="ECO:0000256" key="4">
    <source>
        <dbReference type="ARBA" id="ARBA00022679"/>
    </source>
</evidence>
<dbReference type="GO" id="GO:0030170">
    <property type="term" value="F:pyridoxal phosphate binding"/>
    <property type="evidence" value="ECO:0007669"/>
    <property type="project" value="InterPro"/>
</dbReference>
<protein>
    <recommendedName>
        <fullName evidence="6">Aminotransferase</fullName>
        <ecNumber evidence="6">2.6.1.-</ecNumber>
    </recommendedName>
</protein>
<dbReference type="PANTHER" id="PTHR46383:SF3">
    <property type="entry name" value="ASPARTATE AMINOTRANSFERASE-RELATED"/>
    <property type="match status" value="1"/>
</dbReference>
<dbReference type="InterPro" id="IPR015421">
    <property type="entry name" value="PyrdxlP-dep_Trfase_major"/>
</dbReference>
<dbReference type="EC" id="2.6.1.-" evidence="6"/>
<dbReference type="CDD" id="cd00609">
    <property type="entry name" value="AAT_like"/>
    <property type="match status" value="1"/>
</dbReference>
<evidence type="ECO:0000313" key="8">
    <source>
        <dbReference type="EMBL" id="PNL91309.1"/>
    </source>
</evidence>
<organism evidence="8 9">
    <name type="scientific">Aerococcus viridans</name>
    <dbReference type="NCBI Taxonomy" id="1377"/>
    <lineage>
        <taxon>Bacteria</taxon>
        <taxon>Bacillati</taxon>
        <taxon>Bacillota</taxon>
        <taxon>Bacilli</taxon>
        <taxon>Lactobacillales</taxon>
        <taxon>Aerococcaceae</taxon>
        <taxon>Aerococcus</taxon>
    </lineage>
</organism>
<dbReference type="InterPro" id="IPR015424">
    <property type="entry name" value="PyrdxlP-dep_Trfase"/>
</dbReference>
<dbReference type="Pfam" id="PF00155">
    <property type="entry name" value="Aminotran_1_2"/>
    <property type="match status" value="1"/>
</dbReference>
<evidence type="ECO:0000256" key="5">
    <source>
        <dbReference type="ARBA" id="ARBA00022898"/>
    </source>
</evidence>
<reference evidence="9" key="1">
    <citation type="submission" date="2017-12" db="EMBL/GenBank/DDBJ databases">
        <title>FDA dAtabase for Regulatory Grade micrObial Sequences (FDA-ARGOS): Supporting development and validation of Infectious Disease Dx tests.</title>
        <authorList>
            <person name="Hoffmann M."/>
            <person name="Allard M."/>
            <person name="Evans P."/>
            <person name="Brown E."/>
            <person name="Tallon L."/>
            <person name="Sadzewicz L."/>
            <person name="Sengamalay N."/>
            <person name="Ott S."/>
            <person name="Godinez A."/>
            <person name="Nagaraj S."/>
            <person name="Vavikolanu K."/>
            <person name="Aluvathingal J."/>
            <person name="Nadendla S."/>
            <person name="Sichtig H."/>
        </authorList>
    </citation>
    <scope>NUCLEOTIDE SEQUENCE [LARGE SCALE GENOMIC DNA]</scope>
    <source>
        <strain evidence="9">FDAARGOS_249</strain>
    </source>
</reference>
<evidence type="ECO:0000256" key="1">
    <source>
        <dbReference type="ARBA" id="ARBA00001933"/>
    </source>
</evidence>
<feature type="domain" description="Aminotransferase class I/classII large" evidence="7">
    <location>
        <begin position="28"/>
        <end position="365"/>
    </location>
</feature>
<comment type="similarity">
    <text evidence="2 6">Belongs to the class-I pyridoxal-phosphate-dependent aminotransferase family.</text>
</comment>
<dbReference type="AlphaFoldDB" id="A0A2J9PLS9"/>
<keyword evidence="4 6" id="KW-0808">Transferase</keyword>
<sequence>MTINERLKQITPSEIRAFDAQVSTIPGLLNFTIGEPNFDVPEFIKDAMKEALDKNFTHYAASDGLQELRQAIANFYQRRHQLKLNWQQIMVTVGASQGFMITMMALLNPGDKVLIPSPYFPLYGYSTILSGGDSVFVDTSADGFVLTPEALDHQLQGHPEIKLLMLNYPNNPTGTTYSKDQVKGLAEVLRKYPDVYVLSDEIYGDLVYEGDHYSMVDELPDRTILLAGASKSYAMTGFRLGFLHIPADLYEELFKIFQTMVTCVSTPDQWAGVAAYNDGDQAIDDMKGEYNHRRKMIVDRMTAMGFDIPHPAGAFYVFPRIPAKYGDDDQAFALDLAEKAKVGVIPGSAFGPGGQGYFRFSYAAAYEDIAVAMDRMKAFMEAL</sequence>
<dbReference type="PRINTS" id="PR00753">
    <property type="entry name" value="ACCSYNTHASE"/>
</dbReference>
<dbReference type="InterPro" id="IPR015422">
    <property type="entry name" value="PyrdxlP-dep_Trfase_small"/>
</dbReference>
<dbReference type="SUPFAM" id="SSF53383">
    <property type="entry name" value="PLP-dependent transferases"/>
    <property type="match status" value="1"/>
</dbReference>
<evidence type="ECO:0000256" key="6">
    <source>
        <dbReference type="RuleBase" id="RU000481"/>
    </source>
</evidence>
<dbReference type="GO" id="GO:0008483">
    <property type="term" value="F:transaminase activity"/>
    <property type="evidence" value="ECO:0007669"/>
    <property type="project" value="UniProtKB-KW"/>
</dbReference>
<accession>A0A2J9PLS9</accession>
<name>A0A2J9PLS9_9LACT</name>
<evidence type="ECO:0000259" key="7">
    <source>
        <dbReference type="Pfam" id="PF00155"/>
    </source>
</evidence>
<evidence type="ECO:0000256" key="2">
    <source>
        <dbReference type="ARBA" id="ARBA00007441"/>
    </source>
</evidence>
<dbReference type="Gene3D" id="3.40.640.10">
    <property type="entry name" value="Type I PLP-dependent aspartate aminotransferase-like (Major domain)"/>
    <property type="match status" value="1"/>
</dbReference>
<dbReference type="Proteomes" id="UP000192813">
    <property type="component" value="Unassembled WGS sequence"/>
</dbReference>
<comment type="caution">
    <text evidence="8">The sequence shown here is derived from an EMBL/GenBank/DDBJ whole genome shotgun (WGS) entry which is preliminary data.</text>
</comment>
<dbReference type="Gene3D" id="3.90.1150.10">
    <property type="entry name" value="Aspartate Aminotransferase, domain 1"/>
    <property type="match status" value="1"/>
</dbReference>
<dbReference type="InterPro" id="IPR004838">
    <property type="entry name" value="NHTrfase_class1_PyrdxlP-BS"/>
</dbReference>
<evidence type="ECO:0000256" key="3">
    <source>
        <dbReference type="ARBA" id="ARBA00022576"/>
    </source>
</evidence>
<dbReference type="GO" id="GO:0006520">
    <property type="term" value="P:amino acid metabolic process"/>
    <property type="evidence" value="ECO:0007669"/>
    <property type="project" value="InterPro"/>
</dbReference>
<evidence type="ECO:0000313" key="9">
    <source>
        <dbReference type="Proteomes" id="UP000192813"/>
    </source>
</evidence>
<keyword evidence="3 6" id="KW-0032">Aminotransferase</keyword>
<dbReference type="RefSeq" id="WP_083068200.1">
    <property type="nucleotide sequence ID" value="NZ_CBCPHS010000008.1"/>
</dbReference>
<comment type="cofactor">
    <cofactor evidence="1 6">
        <name>pyridoxal 5'-phosphate</name>
        <dbReference type="ChEBI" id="CHEBI:597326"/>
    </cofactor>
</comment>
<dbReference type="InterPro" id="IPR050596">
    <property type="entry name" value="AspAT/PAT-like"/>
</dbReference>
<dbReference type="PROSITE" id="PS00105">
    <property type="entry name" value="AA_TRANSFER_CLASS_1"/>
    <property type="match status" value="1"/>
</dbReference>
<dbReference type="InterPro" id="IPR004839">
    <property type="entry name" value="Aminotransferase_I/II_large"/>
</dbReference>
<gene>
    <name evidence="8" type="ORF">A6J77_003330</name>
</gene>